<dbReference type="PROSITE" id="PS50893">
    <property type="entry name" value="ABC_TRANSPORTER_2"/>
    <property type="match status" value="1"/>
</dbReference>
<evidence type="ECO:0000256" key="2">
    <source>
        <dbReference type="ARBA" id="ARBA00022741"/>
    </source>
</evidence>
<comment type="caution">
    <text evidence="5">The sequence shown here is derived from an EMBL/GenBank/DDBJ whole genome shotgun (WGS) entry which is preliminary data.</text>
</comment>
<sequence length="307" mass="32526">MLTISALSFQYPGAPQAALSGVSLQVQRGRVLGLLGPNGAGKTTLISHLAGLLAVQQGSILLDGQPLAQARAERPTRITLAPQEYAFYPMLTVAENLACFAAAGRLTGDKKRERIAACLSFAQLERFAKTRAEQLSGGLKRRLNLAIALLPEPELILLDEPTVGVDPQSRAFLLDAVKALAAQGCTVLYTSHYIEEIEAIADDVAILDNGRVLRAATLPDLLAEGGAQMALRIEGSVEAALALLANFGTVQASHDGEIALCLNASATPAGVLQAIATSGATLHMARYGSHDLERLFMQLTHRTLRDE</sequence>
<feature type="domain" description="ABC transporter" evidence="4">
    <location>
        <begin position="2"/>
        <end position="234"/>
    </location>
</feature>
<accession>A0ABV2TL54</accession>
<dbReference type="Pfam" id="PF00005">
    <property type="entry name" value="ABC_tran"/>
    <property type="match status" value="1"/>
</dbReference>
<dbReference type="Proteomes" id="UP001549691">
    <property type="component" value="Unassembled WGS sequence"/>
</dbReference>
<keyword evidence="3 5" id="KW-0067">ATP-binding</keyword>
<dbReference type="GO" id="GO:0005524">
    <property type="term" value="F:ATP binding"/>
    <property type="evidence" value="ECO:0007669"/>
    <property type="project" value="UniProtKB-KW"/>
</dbReference>
<dbReference type="InterPro" id="IPR003593">
    <property type="entry name" value="AAA+_ATPase"/>
</dbReference>
<keyword evidence="6" id="KW-1185">Reference proteome</keyword>
<gene>
    <name evidence="5" type="ORF">ABXR19_10665</name>
</gene>
<dbReference type="EMBL" id="JBEWZI010000010">
    <property type="protein sequence ID" value="MET7014650.1"/>
    <property type="molecule type" value="Genomic_DNA"/>
</dbReference>
<keyword evidence="1" id="KW-1003">Cell membrane</keyword>
<dbReference type="SUPFAM" id="SSF52540">
    <property type="entry name" value="P-loop containing nucleoside triphosphate hydrolases"/>
    <property type="match status" value="1"/>
</dbReference>
<evidence type="ECO:0000256" key="3">
    <source>
        <dbReference type="ARBA" id="ARBA00022840"/>
    </source>
</evidence>
<protein>
    <submittedName>
        <fullName evidence="5">ABC transporter ATP-binding protein</fullName>
    </submittedName>
</protein>
<name>A0ABV2TL54_9RHOO</name>
<proteinExistence type="predicted"/>
<dbReference type="PANTHER" id="PTHR43582">
    <property type="entry name" value="LINEARMYCIN RESISTANCE ATP-BINDING PROTEIN LNRL"/>
    <property type="match status" value="1"/>
</dbReference>
<dbReference type="PANTHER" id="PTHR43582:SF2">
    <property type="entry name" value="LINEARMYCIN RESISTANCE ATP-BINDING PROTEIN LNRL"/>
    <property type="match status" value="1"/>
</dbReference>
<evidence type="ECO:0000313" key="5">
    <source>
        <dbReference type="EMBL" id="MET7014650.1"/>
    </source>
</evidence>
<keyword evidence="1" id="KW-0472">Membrane</keyword>
<reference evidence="5 6" key="1">
    <citation type="submission" date="2024-07" db="EMBL/GenBank/DDBJ databases">
        <title>Uliginosibacterium flavum JJ3220;KACC:17644.</title>
        <authorList>
            <person name="Kim M.K."/>
        </authorList>
    </citation>
    <scope>NUCLEOTIDE SEQUENCE [LARGE SCALE GENOMIC DNA]</scope>
    <source>
        <strain evidence="5 6">KACC:17644</strain>
    </source>
</reference>
<evidence type="ECO:0000313" key="6">
    <source>
        <dbReference type="Proteomes" id="UP001549691"/>
    </source>
</evidence>
<dbReference type="InterPro" id="IPR003439">
    <property type="entry name" value="ABC_transporter-like_ATP-bd"/>
</dbReference>
<dbReference type="SMART" id="SM00382">
    <property type="entry name" value="AAA"/>
    <property type="match status" value="1"/>
</dbReference>
<organism evidence="5 6">
    <name type="scientific">Uliginosibacterium flavum</name>
    <dbReference type="NCBI Taxonomy" id="1396831"/>
    <lineage>
        <taxon>Bacteria</taxon>
        <taxon>Pseudomonadati</taxon>
        <taxon>Pseudomonadota</taxon>
        <taxon>Betaproteobacteria</taxon>
        <taxon>Rhodocyclales</taxon>
        <taxon>Zoogloeaceae</taxon>
        <taxon>Uliginosibacterium</taxon>
    </lineage>
</organism>
<dbReference type="Gene3D" id="3.40.50.300">
    <property type="entry name" value="P-loop containing nucleotide triphosphate hydrolases"/>
    <property type="match status" value="1"/>
</dbReference>
<dbReference type="RefSeq" id="WP_354601111.1">
    <property type="nucleotide sequence ID" value="NZ_JBEWZI010000010.1"/>
</dbReference>
<evidence type="ECO:0000256" key="1">
    <source>
        <dbReference type="ARBA" id="ARBA00022475"/>
    </source>
</evidence>
<keyword evidence="2" id="KW-0547">Nucleotide-binding</keyword>
<dbReference type="CDD" id="cd03230">
    <property type="entry name" value="ABC_DR_subfamily_A"/>
    <property type="match status" value="1"/>
</dbReference>
<evidence type="ECO:0000259" key="4">
    <source>
        <dbReference type="PROSITE" id="PS50893"/>
    </source>
</evidence>
<dbReference type="InterPro" id="IPR027417">
    <property type="entry name" value="P-loop_NTPase"/>
</dbReference>